<dbReference type="EMBL" id="KM366099">
    <property type="protein sequence ID" value="AIT13842.1"/>
    <property type="molecule type" value="Genomic_DNA"/>
</dbReference>
<dbReference type="Pfam" id="PF13264">
    <property type="entry name" value="DUF4055"/>
    <property type="match status" value="1"/>
</dbReference>
<protein>
    <submittedName>
        <fullName evidence="3">Portal protein</fullName>
    </submittedName>
</protein>
<proteinExistence type="predicted"/>
<reference evidence="4" key="1">
    <citation type="submission" date="2014-08" db="EMBL/GenBank/DDBJ databases">
        <authorList>
            <person name="Mandeville R."/>
        </authorList>
    </citation>
    <scope>NUCLEOTIDE SEQUENCE [LARGE SCALE GENOMIC DNA]</scope>
</reference>
<evidence type="ECO:0000313" key="4">
    <source>
        <dbReference type="Proteomes" id="UP000203504"/>
    </source>
</evidence>
<feature type="compositionally biased region" description="Basic and acidic residues" evidence="1">
    <location>
        <begin position="491"/>
        <end position="501"/>
    </location>
</feature>
<dbReference type="InterPro" id="IPR025129">
    <property type="entry name" value="DUF4055"/>
</dbReference>
<dbReference type="RefSeq" id="YP_009302940.1">
    <property type="nucleotide sequence ID" value="NC_031250.1"/>
</dbReference>
<organism evidence="3 4">
    <name type="scientific">Salmonella phage BP63</name>
    <dbReference type="NCBI Taxonomy" id="1543205"/>
    <lineage>
        <taxon>Viruses</taxon>
        <taxon>Duplodnaviria</taxon>
        <taxon>Heunggongvirae</taxon>
        <taxon>Uroviricota</taxon>
        <taxon>Caudoviricetes</taxon>
        <taxon>Rosemountvirus</taxon>
        <taxon>Rosemountvirus BP63</taxon>
    </lineage>
</organism>
<evidence type="ECO:0000313" key="3">
    <source>
        <dbReference type="EMBL" id="AIT13842.1"/>
    </source>
</evidence>
<name>A0A140XG52_9CAUD</name>
<dbReference type="GeneID" id="29124399"/>
<accession>A0A140XG52</accession>
<dbReference type="Proteomes" id="UP000203504">
    <property type="component" value="Segment"/>
</dbReference>
<dbReference type="KEGG" id="vg:29124399"/>
<dbReference type="OrthoDB" id="6443at10239"/>
<feature type="domain" description="DUF4055" evidence="2">
    <location>
        <begin position="280"/>
        <end position="416"/>
    </location>
</feature>
<sequence length="520" mass="58469">MSITPSSTPNVGYQRPELTKNAGKYRMIKDCIEGQEAVKARGDFYLPRPDPTNCTEENMMRYNSYLRRAVFYNVLQRTLSGMTGLVFQQQPEMLMPDDMEVLKVNIDGAGIGAIQQMRKCFKSVLAFGRAGLLTDFPKARIGEFGESIGFTRKELMDGDVQPTVTLYMPWQIINWREEYRNGKVMLTQVVICEQIPGVTDGFQQDYTPVWRHLYLDEEGNCNQSLWVNKGDKNAQNVSGGALYVTQENVVLRDSNGLPLKFIPFQFIGSETNSAEIDPPPMYDLAVLNIAHYRNSADYEESCFVTGQPTVWASGLTEAWVEDVLKGELRLGSFGGIPLPANAAVGIIQTNPNTQPFEAMKQKEAQMIAIGARLIRENGKVERREVEIKNEAASEASLIVTVAQNVEAAYRKAIEWCGLFYGHPKEEITINLSYNFIYSQLTYQERQQLVNEWIAGAITFSEMRSNLKQAGIAKLTDEEAKKLIDEELAERDAREVAKEAEKNAQAAKNSDGQENNPEKTE</sequence>
<evidence type="ECO:0000259" key="2">
    <source>
        <dbReference type="Pfam" id="PF13264"/>
    </source>
</evidence>
<feature type="region of interest" description="Disordered" evidence="1">
    <location>
        <begin position="491"/>
        <end position="520"/>
    </location>
</feature>
<gene>
    <name evidence="3" type="ORF">BP63_21</name>
</gene>
<keyword evidence="4" id="KW-1185">Reference proteome</keyword>
<evidence type="ECO:0000256" key="1">
    <source>
        <dbReference type="SAM" id="MobiDB-lite"/>
    </source>
</evidence>